<dbReference type="InterPro" id="IPR038346">
    <property type="entry name" value="DrrA_PI4P-bd_sf"/>
</dbReference>
<dbReference type="RefSeq" id="WP_019233036.1">
    <property type="nucleotide sequence ID" value="NZ_CAAAHR010000007.1"/>
</dbReference>
<sequence>MLQSDKPAPIKEKPSVSWIPDRNKEGKKVACCTFKTEQAAQAFADQWSVKRQGQKIYLGEDRIDSAITKNLPQQIEFAQQLQSQKPKHRILNKYGFQDQPRKHDYLVDTNSLDKKTDVQFKPEEMQSFKERYKSQVGDCLKNKILNDFKGRIECTSTIKELNDLKEELVKSPEYHTLKTAQGWFTQATGINTSSVDAFEEMFKDQRANINNQTKTEAITSSEEKYHQNNY</sequence>
<comment type="caution">
    <text evidence="3">The sequence shown here is derived from an EMBL/GenBank/DDBJ whole genome shotgun (WGS) entry which is preliminary data.</text>
</comment>
<evidence type="ECO:0000313" key="3">
    <source>
        <dbReference type="EMBL" id="PNL61928.1"/>
    </source>
</evidence>
<evidence type="ECO:0000259" key="2">
    <source>
        <dbReference type="Pfam" id="PF14860"/>
    </source>
</evidence>
<proteinExistence type="predicted"/>
<keyword evidence="4" id="KW-1185">Reference proteome</keyword>
<reference evidence="3" key="1">
    <citation type="submission" date="2017-12" db="EMBL/GenBank/DDBJ databases">
        <title>FDA dAtabase for Regulatory Grade micrObial Sequences (FDA-ARGOS): Supporting development and validation of Infectious Disease Dx tests.</title>
        <authorList>
            <person name="Kerrigan L."/>
            <person name="Tallon L.J."/>
            <person name="Sadzewicz L."/>
            <person name="Sengamalay N."/>
            <person name="Ott S."/>
            <person name="Godinez A."/>
            <person name="Nagaraj S."/>
            <person name="Vavikolanu K."/>
            <person name="Vyas G."/>
            <person name="Nadendla S."/>
            <person name="Aluvathingal J."/>
            <person name="Sichtig H."/>
        </authorList>
    </citation>
    <scope>NUCLEOTIDE SEQUENCE [LARGE SCALE GENOMIC DNA]</scope>
    <source>
        <strain evidence="3">FDAARGOS_200</strain>
    </source>
</reference>
<dbReference type="GO" id="GO:0044161">
    <property type="term" value="C:host cell cytoplasmic vesicle"/>
    <property type="evidence" value="ECO:0007669"/>
    <property type="project" value="InterPro"/>
</dbReference>
<name>A0AAX0WTL4_9GAMM</name>
<dbReference type="InterPro" id="IPR028057">
    <property type="entry name" value="DrrA_P4M"/>
</dbReference>
<evidence type="ECO:0000313" key="4">
    <source>
        <dbReference type="Proteomes" id="UP000192511"/>
    </source>
</evidence>
<gene>
    <name evidence="3" type="ORF">A6J39_012310</name>
</gene>
<accession>A0AAX0WTL4</accession>
<feature type="domain" description="DrrA phosphatidylinositol 4-phosphate binding" evidence="2">
    <location>
        <begin position="101"/>
        <end position="212"/>
    </location>
</feature>
<feature type="region of interest" description="Disordered" evidence="1">
    <location>
        <begin position="1"/>
        <end position="20"/>
    </location>
</feature>
<organism evidence="3 4">
    <name type="scientific">Legionella anisa</name>
    <dbReference type="NCBI Taxonomy" id="28082"/>
    <lineage>
        <taxon>Bacteria</taxon>
        <taxon>Pseudomonadati</taxon>
        <taxon>Pseudomonadota</taxon>
        <taxon>Gammaproteobacteria</taxon>
        <taxon>Legionellales</taxon>
        <taxon>Legionellaceae</taxon>
        <taxon>Legionella</taxon>
    </lineage>
</organism>
<dbReference type="Pfam" id="PF14860">
    <property type="entry name" value="DrrA_P4M"/>
    <property type="match status" value="1"/>
</dbReference>
<dbReference type="GO" id="GO:0031267">
    <property type="term" value="F:small GTPase binding"/>
    <property type="evidence" value="ECO:0007669"/>
    <property type="project" value="InterPro"/>
</dbReference>
<dbReference type="Gene3D" id="1.20.1280.280">
    <property type="match status" value="1"/>
</dbReference>
<dbReference type="AlphaFoldDB" id="A0AAX0WTL4"/>
<dbReference type="EMBL" id="NBTX02000004">
    <property type="protein sequence ID" value="PNL61928.1"/>
    <property type="molecule type" value="Genomic_DNA"/>
</dbReference>
<protein>
    <recommendedName>
        <fullName evidence="2">DrrA phosphatidylinositol 4-phosphate binding domain-containing protein</fullName>
    </recommendedName>
</protein>
<dbReference type="GeneID" id="98065728"/>
<evidence type="ECO:0000256" key="1">
    <source>
        <dbReference type="SAM" id="MobiDB-lite"/>
    </source>
</evidence>
<dbReference type="Proteomes" id="UP000192511">
    <property type="component" value="Unassembled WGS sequence"/>
</dbReference>